<evidence type="ECO:0000313" key="2">
    <source>
        <dbReference type="Proteomes" id="UP000243459"/>
    </source>
</evidence>
<organism evidence="1 2">
    <name type="scientific">Asparagus officinalis</name>
    <name type="common">Garden asparagus</name>
    <dbReference type="NCBI Taxonomy" id="4686"/>
    <lineage>
        <taxon>Eukaryota</taxon>
        <taxon>Viridiplantae</taxon>
        <taxon>Streptophyta</taxon>
        <taxon>Embryophyta</taxon>
        <taxon>Tracheophyta</taxon>
        <taxon>Spermatophyta</taxon>
        <taxon>Magnoliopsida</taxon>
        <taxon>Liliopsida</taxon>
        <taxon>Asparagales</taxon>
        <taxon>Asparagaceae</taxon>
        <taxon>Asparagoideae</taxon>
        <taxon>Asparagus</taxon>
    </lineage>
</organism>
<dbReference type="EMBL" id="CM007390">
    <property type="protein sequence ID" value="ONK56779.1"/>
    <property type="molecule type" value="Genomic_DNA"/>
</dbReference>
<proteinExistence type="predicted"/>
<gene>
    <name evidence="1" type="ORF">A4U43_C10F12840</name>
</gene>
<keyword evidence="2" id="KW-1185">Reference proteome</keyword>
<dbReference type="AlphaFoldDB" id="A0A5P1E2U4"/>
<evidence type="ECO:0000313" key="1">
    <source>
        <dbReference type="EMBL" id="ONK56779.1"/>
    </source>
</evidence>
<dbReference type="Gramene" id="ONK56779">
    <property type="protein sequence ID" value="ONK56779"/>
    <property type="gene ID" value="A4U43_C10F12840"/>
</dbReference>
<reference evidence="2" key="1">
    <citation type="journal article" date="2017" name="Nat. Commun.">
        <title>The asparagus genome sheds light on the origin and evolution of a young Y chromosome.</title>
        <authorList>
            <person name="Harkess A."/>
            <person name="Zhou J."/>
            <person name="Xu C."/>
            <person name="Bowers J.E."/>
            <person name="Van der Hulst R."/>
            <person name="Ayyampalayam S."/>
            <person name="Mercati F."/>
            <person name="Riccardi P."/>
            <person name="McKain M.R."/>
            <person name="Kakrana A."/>
            <person name="Tang H."/>
            <person name="Ray J."/>
            <person name="Groenendijk J."/>
            <person name="Arikit S."/>
            <person name="Mathioni S.M."/>
            <person name="Nakano M."/>
            <person name="Shan H."/>
            <person name="Telgmann-Rauber A."/>
            <person name="Kanno A."/>
            <person name="Yue Z."/>
            <person name="Chen H."/>
            <person name="Li W."/>
            <person name="Chen Y."/>
            <person name="Xu X."/>
            <person name="Zhang Y."/>
            <person name="Luo S."/>
            <person name="Chen H."/>
            <person name="Gao J."/>
            <person name="Mao Z."/>
            <person name="Pires J.C."/>
            <person name="Luo M."/>
            <person name="Kudrna D."/>
            <person name="Wing R.A."/>
            <person name="Meyers B.C."/>
            <person name="Yi K."/>
            <person name="Kong H."/>
            <person name="Lavrijsen P."/>
            <person name="Sunseri F."/>
            <person name="Falavigna A."/>
            <person name="Ye Y."/>
            <person name="Leebens-Mack J.H."/>
            <person name="Chen G."/>
        </authorList>
    </citation>
    <scope>NUCLEOTIDE SEQUENCE [LARGE SCALE GENOMIC DNA]</scope>
    <source>
        <strain evidence="2">cv. DH0086</strain>
    </source>
</reference>
<protein>
    <submittedName>
        <fullName evidence="1">Uncharacterized protein</fullName>
    </submittedName>
</protein>
<accession>A0A5P1E2U4</accession>
<dbReference type="Proteomes" id="UP000243459">
    <property type="component" value="Chromosome 10"/>
</dbReference>
<sequence>MDLAGEDRLLGGGIVRKRDGSLRDCGICLTSELTDQAKIGLSVGGAEAVGGGYASVIKGVEDGGLEAEEGCGVEVSGSGSGRWRREEVRPVCLMAAKSGLGAVRRGGVVGRWLKRGEGGGGVAIKWIKGSRRWRMEGGGGCGVEVSGNARVRSGSGAFGDAERGLRACLQILGGRWWSGRRR</sequence>
<name>A0A5P1E2U4_ASPOF</name>